<keyword evidence="5" id="KW-0812">Transmembrane</keyword>
<dbReference type="InterPro" id="IPR007272">
    <property type="entry name" value="Sulf_transp_TsuA/YedE"/>
</dbReference>
<evidence type="ECO:0000256" key="6">
    <source>
        <dbReference type="ARBA" id="ARBA00022989"/>
    </source>
</evidence>
<dbReference type="GO" id="GO:0005886">
    <property type="term" value="C:plasma membrane"/>
    <property type="evidence" value="ECO:0007669"/>
    <property type="project" value="UniProtKB-SubCell"/>
</dbReference>
<keyword evidence="10" id="KW-1185">Reference proteome</keyword>
<evidence type="ECO:0000256" key="7">
    <source>
        <dbReference type="ARBA" id="ARBA00023136"/>
    </source>
</evidence>
<dbReference type="InterPro" id="IPR046513">
    <property type="entry name" value="DUF6691"/>
</dbReference>
<organism evidence="9 10">
    <name type="scientific">Periconia macrospinosa</name>
    <dbReference type="NCBI Taxonomy" id="97972"/>
    <lineage>
        <taxon>Eukaryota</taxon>
        <taxon>Fungi</taxon>
        <taxon>Dikarya</taxon>
        <taxon>Ascomycota</taxon>
        <taxon>Pezizomycotina</taxon>
        <taxon>Dothideomycetes</taxon>
        <taxon>Pleosporomycetidae</taxon>
        <taxon>Pleosporales</taxon>
        <taxon>Massarineae</taxon>
        <taxon>Periconiaceae</taxon>
        <taxon>Periconia</taxon>
    </lineage>
</organism>
<dbReference type="OrthoDB" id="10254418at2759"/>
<evidence type="ECO:0008006" key="11">
    <source>
        <dbReference type="Google" id="ProtNLM"/>
    </source>
</evidence>
<evidence type="ECO:0000256" key="2">
    <source>
        <dbReference type="ARBA" id="ARBA00022448"/>
    </source>
</evidence>
<dbReference type="Pfam" id="PF20398">
    <property type="entry name" value="DUF6691"/>
    <property type="match status" value="1"/>
</dbReference>
<accession>A0A2V1DN33</accession>
<comment type="subcellular location">
    <subcellularLocation>
        <location evidence="1">Cell inner membrane</location>
        <topology evidence="1">Multi-pass membrane protein</topology>
    </subcellularLocation>
</comment>
<dbReference type="PANTHER" id="PTHR30574:SF1">
    <property type="entry name" value="SULPHUR TRANSPORT DOMAIN-CONTAINING PROTEIN"/>
    <property type="match status" value="1"/>
</dbReference>
<keyword evidence="2" id="KW-0813">Transport</keyword>
<evidence type="ECO:0000256" key="1">
    <source>
        <dbReference type="ARBA" id="ARBA00004429"/>
    </source>
</evidence>
<proteinExistence type="predicted"/>
<name>A0A2V1DN33_9PLEO</name>
<keyword evidence="4" id="KW-0997">Cell inner membrane</keyword>
<evidence type="ECO:0000256" key="4">
    <source>
        <dbReference type="ARBA" id="ARBA00022519"/>
    </source>
</evidence>
<evidence type="ECO:0000256" key="5">
    <source>
        <dbReference type="ARBA" id="ARBA00022692"/>
    </source>
</evidence>
<dbReference type="PANTHER" id="PTHR30574">
    <property type="entry name" value="INNER MEMBRANE PROTEIN YEDE"/>
    <property type="match status" value="1"/>
</dbReference>
<dbReference type="Proteomes" id="UP000244855">
    <property type="component" value="Unassembled WGS sequence"/>
</dbReference>
<evidence type="ECO:0000313" key="10">
    <source>
        <dbReference type="Proteomes" id="UP000244855"/>
    </source>
</evidence>
<evidence type="ECO:0000313" key="9">
    <source>
        <dbReference type="EMBL" id="PVH99261.1"/>
    </source>
</evidence>
<protein>
    <recommendedName>
        <fullName evidence="11">YeeE/YedE family integral membrane protein</fullName>
    </recommendedName>
</protein>
<evidence type="ECO:0000256" key="8">
    <source>
        <dbReference type="SAM" id="MobiDB-lite"/>
    </source>
</evidence>
<dbReference type="STRING" id="97972.A0A2V1DN33"/>
<gene>
    <name evidence="9" type="ORF">DM02DRAFT_439034</name>
</gene>
<reference evidence="9 10" key="1">
    <citation type="journal article" date="2018" name="Sci. Rep.">
        <title>Comparative genomics provides insights into the lifestyle and reveals functional heterogeneity of dark septate endophytic fungi.</title>
        <authorList>
            <person name="Knapp D.G."/>
            <person name="Nemeth J.B."/>
            <person name="Barry K."/>
            <person name="Hainaut M."/>
            <person name="Henrissat B."/>
            <person name="Johnson J."/>
            <person name="Kuo A."/>
            <person name="Lim J.H.P."/>
            <person name="Lipzen A."/>
            <person name="Nolan M."/>
            <person name="Ohm R.A."/>
            <person name="Tamas L."/>
            <person name="Grigoriev I.V."/>
            <person name="Spatafora J.W."/>
            <person name="Nagy L.G."/>
            <person name="Kovacs G.M."/>
        </authorList>
    </citation>
    <scope>NUCLEOTIDE SEQUENCE [LARGE SCALE GENOMIC DNA]</scope>
    <source>
        <strain evidence="9 10">DSE2036</strain>
    </source>
</reference>
<keyword evidence="6" id="KW-1133">Transmembrane helix</keyword>
<dbReference type="EMBL" id="KZ805396">
    <property type="protein sequence ID" value="PVH99261.1"/>
    <property type="molecule type" value="Genomic_DNA"/>
</dbReference>
<sequence>MFTPVETTLGALLLQQSTSLLLHNNGLVLGCSGFVRNLFSASPSSTTLTFLLGMASSVPVLQIFFPSLLTSYPPAPSSLEAALVTMGVGALVGWGTKAGNGCTSGHMLCGLSRLSVRSAVAVGLFFPAAILTHHLVHPSLLTQECLGDVPCYTPVYPSNDMAVSLVAFTGAMILIGRWVPRFVAGLTASPASSSSATPRATEQQRQDTDKTTTSPLPNKTTAFISGLEFALGLQISQMSSPAKVSSFLSFPSLDVWDPSLALILVFAVLPNYLDNRFRGHPYRDDPSSKTAPSPTFATHYQVPRKTLQDVNWKFMVGAVAFGCGWGLTGTCPGPAVIRSVMQPQWGLLWMSGFWLGGLL</sequence>
<feature type="compositionally biased region" description="Low complexity" evidence="8">
    <location>
        <begin position="188"/>
        <end position="201"/>
    </location>
</feature>
<keyword evidence="7" id="KW-0472">Membrane</keyword>
<evidence type="ECO:0000256" key="3">
    <source>
        <dbReference type="ARBA" id="ARBA00022475"/>
    </source>
</evidence>
<feature type="region of interest" description="Disordered" evidence="8">
    <location>
        <begin position="188"/>
        <end position="218"/>
    </location>
</feature>
<dbReference type="AlphaFoldDB" id="A0A2V1DN33"/>
<keyword evidence="3" id="KW-1003">Cell membrane</keyword>